<evidence type="ECO:0000256" key="1">
    <source>
        <dbReference type="SAM" id="Phobius"/>
    </source>
</evidence>
<evidence type="ECO:0000256" key="2">
    <source>
        <dbReference type="SAM" id="SignalP"/>
    </source>
</evidence>
<keyword evidence="4" id="KW-1185">Reference proteome</keyword>
<protein>
    <recommendedName>
        <fullName evidence="5">PEP-CTERM sorting domain-containing protein</fullName>
    </recommendedName>
</protein>
<dbReference type="EMBL" id="SACO01000005">
    <property type="protein sequence ID" value="RVU05330.1"/>
    <property type="molecule type" value="Genomic_DNA"/>
</dbReference>
<keyword evidence="1" id="KW-0472">Membrane</keyword>
<organism evidence="3 4">
    <name type="scientific">Novosphingobium umbonatum</name>
    <dbReference type="NCBI Taxonomy" id="1908524"/>
    <lineage>
        <taxon>Bacteria</taxon>
        <taxon>Pseudomonadati</taxon>
        <taxon>Pseudomonadota</taxon>
        <taxon>Alphaproteobacteria</taxon>
        <taxon>Sphingomonadales</taxon>
        <taxon>Sphingomonadaceae</taxon>
        <taxon>Novosphingobium</taxon>
    </lineage>
</organism>
<dbReference type="NCBIfam" id="NF038126">
    <property type="entry name" value="PEP_CTERM_FxDxF"/>
    <property type="match status" value="1"/>
</dbReference>
<name>A0A3S2VTG7_9SPHN</name>
<dbReference type="OrthoDB" id="121983at2"/>
<accession>A0A3S2VTG7</accession>
<feature type="signal peptide" evidence="2">
    <location>
        <begin position="1"/>
        <end position="21"/>
    </location>
</feature>
<evidence type="ECO:0000313" key="4">
    <source>
        <dbReference type="Proteomes" id="UP000282837"/>
    </source>
</evidence>
<gene>
    <name evidence="3" type="ORF">EOE18_08415</name>
</gene>
<reference evidence="3 4" key="1">
    <citation type="submission" date="2019-01" db="EMBL/GenBank/DDBJ databases">
        <authorList>
            <person name="Chen W.-M."/>
        </authorList>
    </citation>
    <scope>NUCLEOTIDE SEQUENCE [LARGE SCALE GENOMIC DNA]</scope>
    <source>
        <strain evidence="3 4">FSY-9</strain>
    </source>
</reference>
<keyword evidence="2" id="KW-0732">Signal</keyword>
<dbReference type="RefSeq" id="WP_127708277.1">
    <property type="nucleotide sequence ID" value="NZ_SACO01000005.1"/>
</dbReference>
<dbReference type="AlphaFoldDB" id="A0A3S2VTG7"/>
<evidence type="ECO:0000313" key="3">
    <source>
        <dbReference type="EMBL" id="RVU05330.1"/>
    </source>
</evidence>
<keyword evidence="1" id="KW-0812">Transmembrane</keyword>
<feature type="chain" id="PRO_5018530318" description="PEP-CTERM sorting domain-containing protein" evidence="2">
    <location>
        <begin position="22"/>
        <end position="168"/>
    </location>
</feature>
<evidence type="ECO:0008006" key="5">
    <source>
        <dbReference type="Google" id="ProtNLM"/>
    </source>
</evidence>
<dbReference type="NCBIfam" id="NF035944">
    <property type="entry name" value="PEPxxWA-CTERM"/>
    <property type="match status" value="1"/>
</dbReference>
<sequence length="168" mass="17425">MNINKTIVAAAALLAATPAAAADTVTYTTYATNPFSDTYTYTMPYSGYLDVVASSLQGTINGKLNPASNIDFTAAYVTINGVQYNLSVQSTGRFEWRDLMSLALSAGTSVALTVTGTAGKSAAYTVSFASVSGAIPEASTWIMMILGFGVTAYAMRKRQAGAKVLAAA</sequence>
<proteinExistence type="predicted"/>
<keyword evidence="1" id="KW-1133">Transmembrane helix</keyword>
<comment type="caution">
    <text evidence="3">The sequence shown here is derived from an EMBL/GenBank/DDBJ whole genome shotgun (WGS) entry which is preliminary data.</text>
</comment>
<dbReference type="Proteomes" id="UP000282837">
    <property type="component" value="Unassembled WGS sequence"/>
</dbReference>
<feature type="transmembrane region" description="Helical" evidence="1">
    <location>
        <begin position="138"/>
        <end position="155"/>
    </location>
</feature>